<comment type="caution">
    <text evidence="2">The sequence shown here is derived from an EMBL/GenBank/DDBJ whole genome shotgun (WGS) entry which is preliminary data.</text>
</comment>
<name>A0A392STK3_9FABA</name>
<dbReference type="EMBL" id="LXQA010430599">
    <property type="protein sequence ID" value="MCI51365.1"/>
    <property type="molecule type" value="Genomic_DNA"/>
</dbReference>
<protein>
    <submittedName>
        <fullName evidence="2">Uncharacterized protein</fullName>
    </submittedName>
</protein>
<dbReference type="Proteomes" id="UP000265520">
    <property type="component" value="Unassembled WGS sequence"/>
</dbReference>
<keyword evidence="3" id="KW-1185">Reference proteome</keyword>
<reference evidence="2 3" key="1">
    <citation type="journal article" date="2018" name="Front. Plant Sci.">
        <title>Red Clover (Trifolium pratense) and Zigzag Clover (T. medium) - A Picture of Genomic Similarities and Differences.</title>
        <authorList>
            <person name="Dluhosova J."/>
            <person name="Istvanek J."/>
            <person name="Nedelnik J."/>
            <person name="Repkova J."/>
        </authorList>
    </citation>
    <scope>NUCLEOTIDE SEQUENCE [LARGE SCALE GENOMIC DNA]</scope>
    <source>
        <strain evidence="3">cv. 10/8</strain>
        <tissue evidence="2">Leaf</tissue>
    </source>
</reference>
<organism evidence="2 3">
    <name type="scientific">Trifolium medium</name>
    <dbReference type="NCBI Taxonomy" id="97028"/>
    <lineage>
        <taxon>Eukaryota</taxon>
        <taxon>Viridiplantae</taxon>
        <taxon>Streptophyta</taxon>
        <taxon>Embryophyta</taxon>
        <taxon>Tracheophyta</taxon>
        <taxon>Spermatophyta</taxon>
        <taxon>Magnoliopsida</taxon>
        <taxon>eudicotyledons</taxon>
        <taxon>Gunneridae</taxon>
        <taxon>Pentapetalae</taxon>
        <taxon>rosids</taxon>
        <taxon>fabids</taxon>
        <taxon>Fabales</taxon>
        <taxon>Fabaceae</taxon>
        <taxon>Papilionoideae</taxon>
        <taxon>50 kb inversion clade</taxon>
        <taxon>NPAAA clade</taxon>
        <taxon>Hologalegina</taxon>
        <taxon>IRL clade</taxon>
        <taxon>Trifolieae</taxon>
        <taxon>Trifolium</taxon>
    </lineage>
</organism>
<feature type="region of interest" description="Disordered" evidence="1">
    <location>
        <begin position="32"/>
        <end position="51"/>
    </location>
</feature>
<accession>A0A392STK3</accession>
<proteinExistence type="predicted"/>
<evidence type="ECO:0000256" key="1">
    <source>
        <dbReference type="SAM" id="MobiDB-lite"/>
    </source>
</evidence>
<sequence length="93" mass="10085">MLDSQELSPSSGDSAALVEVKFECPDNDCFDGPDDCSGSESKEDRPMSSQQNLLVDESEEILDGQEFSPSSEDSAALVEVNFECHENDCFDGP</sequence>
<dbReference type="AlphaFoldDB" id="A0A392STK3"/>
<evidence type="ECO:0000313" key="3">
    <source>
        <dbReference type="Proteomes" id="UP000265520"/>
    </source>
</evidence>
<evidence type="ECO:0000313" key="2">
    <source>
        <dbReference type="EMBL" id="MCI51365.1"/>
    </source>
</evidence>
<feature type="non-terminal residue" evidence="2">
    <location>
        <position position="93"/>
    </location>
</feature>